<evidence type="ECO:0000256" key="3">
    <source>
        <dbReference type="ARBA" id="ARBA00022448"/>
    </source>
</evidence>
<dbReference type="Pfam" id="PF00400">
    <property type="entry name" value="WD40"/>
    <property type="match status" value="4"/>
</dbReference>
<dbReference type="PROSITE" id="PS50294">
    <property type="entry name" value="WD_REPEATS_REGION"/>
    <property type="match status" value="1"/>
</dbReference>
<dbReference type="Proteomes" id="UP001515480">
    <property type="component" value="Unassembled WGS sequence"/>
</dbReference>
<evidence type="ECO:0000313" key="10">
    <source>
        <dbReference type="EMBL" id="KAL1504465.1"/>
    </source>
</evidence>
<proteinExistence type="inferred from homology"/>
<dbReference type="GO" id="GO:0035859">
    <property type="term" value="C:Seh1-associated complex"/>
    <property type="evidence" value="ECO:0007669"/>
    <property type="project" value="TreeGrafter"/>
</dbReference>
<gene>
    <name evidence="10" type="ORF">AB1Y20_010870</name>
</gene>
<evidence type="ECO:0000256" key="1">
    <source>
        <dbReference type="ARBA" id="ARBA00004259"/>
    </source>
</evidence>
<evidence type="ECO:0000256" key="8">
    <source>
        <dbReference type="PROSITE-ProRule" id="PRU00221"/>
    </source>
</evidence>
<comment type="subcellular location">
    <subcellularLocation>
        <location evidence="1">Nucleus envelope</location>
    </subcellularLocation>
</comment>
<name>A0AB34IQX6_PRYPA</name>
<evidence type="ECO:0000313" key="11">
    <source>
        <dbReference type="Proteomes" id="UP001515480"/>
    </source>
</evidence>
<dbReference type="SMART" id="SM00320">
    <property type="entry name" value="WD40"/>
    <property type="match status" value="6"/>
</dbReference>
<dbReference type="PANTHER" id="PTHR11024:SF3">
    <property type="entry name" value="NUCLEOPORIN SEH1"/>
    <property type="match status" value="1"/>
</dbReference>
<keyword evidence="7" id="KW-0539">Nucleus</keyword>
<keyword evidence="3" id="KW-0813">Transport</keyword>
<evidence type="ECO:0000256" key="7">
    <source>
        <dbReference type="ARBA" id="ARBA00023242"/>
    </source>
</evidence>
<sequence>MADGADMVMDVAYDYWGKRVATCASDQMIRVFDGQTGEKLSEWKAHNGSIWRLAWMHPEFGVALASCSFDRKVCIWEEVADAEDSAAAGRAWKLQHEIQDARDSVVDIDFAPRHCGLRLVSCGEDRMVRVHEAPDVVDLSSWTLVSAFEADGGAASTSGRARASTPLCVAWCPSPSEPQMLVVGFSDGSVLLWAYDELHGRFSRAAAFDSSSSALSTPNPTTSHGSGNVKKGAEAVAHSDCVRDVSWAADAGRSYQLIATASRDQTVRVWTLQSVASAGTNGGAAAAGVAGRTWQARCCCELAHRSQVWRVEWNALGSMLASSEDDGTLRLFRLERSSAVWSQSSAVQLVAVAVE</sequence>
<feature type="compositionally biased region" description="Polar residues" evidence="9">
    <location>
        <begin position="217"/>
        <end position="226"/>
    </location>
</feature>
<keyword evidence="5" id="KW-0677">Repeat</keyword>
<dbReference type="PROSITE" id="PS50082">
    <property type="entry name" value="WD_REPEATS_2"/>
    <property type="match status" value="2"/>
</dbReference>
<dbReference type="PANTHER" id="PTHR11024">
    <property type="entry name" value="NUCLEAR PORE COMPLEX PROTEIN SEC13 / SEH1 FAMILY MEMBER"/>
    <property type="match status" value="1"/>
</dbReference>
<dbReference type="GO" id="GO:0034198">
    <property type="term" value="P:cellular response to amino acid starvation"/>
    <property type="evidence" value="ECO:0007669"/>
    <property type="project" value="TreeGrafter"/>
</dbReference>
<dbReference type="AlphaFoldDB" id="A0AB34IQX6"/>
<evidence type="ECO:0000256" key="9">
    <source>
        <dbReference type="SAM" id="MobiDB-lite"/>
    </source>
</evidence>
<keyword evidence="6" id="KW-0653">Protein transport</keyword>
<feature type="region of interest" description="Disordered" evidence="9">
    <location>
        <begin position="211"/>
        <end position="230"/>
    </location>
</feature>
<dbReference type="InterPro" id="IPR037363">
    <property type="entry name" value="Sec13/Seh1_fam"/>
</dbReference>
<dbReference type="InterPro" id="IPR015943">
    <property type="entry name" value="WD40/YVTN_repeat-like_dom_sf"/>
</dbReference>
<evidence type="ECO:0000256" key="4">
    <source>
        <dbReference type="ARBA" id="ARBA00022574"/>
    </source>
</evidence>
<dbReference type="GO" id="GO:0015031">
    <property type="term" value="P:protein transport"/>
    <property type="evidence" value="ECO:0007669"/>
    <property type="project" value="UniProtKB-KW"/>
</dbReference>
<dbReference type="GO" id="GO:0005198">
    <property type="term" value="F:structural molecule activity"/>
    <property type="evidence" value="ECO:0007669"/>
    <property type="project" value="InterPro"/>
</dbReference>
<comment type="caution">
    <text evidence="10">The sequence shown here is derived from an EMBL/GenBank/DDBJ whole genome shotgun (WGS) entry which is preliminary data.</text>
</comment>
<evidence type="ECO:0000256" key="5">
    <source>
        <dbReference type="ARBA" id="ARBA00022737"/>
    </source>
</evidence>
<organism evidence="10 11">
    <name type="scientific">Prymnesium parvum</name>
    <name type="common">Toxic golden alga</name>
    <dbReference type="NCBI Taxonomy" id="97485"/>
    <lineage>
        <taxon>Eukaryota</taxon>
        <taxon>Haptista</taxon>
        <taxon>Haptophyta</taxon>
        <taxon>Prymnesiophyceae</taxon>
        <taxon>Prymnesiales</taxon>
        <taxon>Prymnesiaceae</taxon>
        <taxon>Prymnesium</taxon>
    </lineage>
</organism>
<protein>
    <recommendedName>
        <fullName evidence="12">Cytosolic iron-sulfur protein assembly protein CIAO1 homolog</fullName>
    </recommendedName>
</protein>
<comment type="similarity">
    <text evidence="2">Belongs to the WD repeat SEC13 family.</text>
</comment>
<evidence type="ECO:0008006" key="12">
    <source>
        <dbReference type="Google" id="ProtNLM"/>
    </source>
</evidence>
<evidence type="ECO:0000256" key="6">
    <source>
        <dbReference type="ARBA" id="ARBA00022927"/>
    </source>
</evidence>
<feature type="repeat" description="WD" evidence="8">
    <location>
        <begin position="301"/>
        <end position="342"/>
    </location>
</feature>
<dbReference type="SUPFAM" id="SSF50978">
    <property type="entry name" value="WD40 repeat-like"/>
    <property type="match status" value="1"/>
</dbReference>
<dbReference type="EMBL" id="JBGBPQ010000020">
    <property type="protein sequence ID" value="KAL1504465.1"/>
    <property type="molecule type" value="Genomic_DNA"/>
</dbReference>
<accession>A0AB34IQX6</accession>
<evidence type="ECO:0000256" key="2">
    <source>
        <dbReference type="ARBA" id="ARBA00010102"/>
    </source>
</evidence>
<dbReference type="InterPro" id="IPR001680">
    <property type="entry name" value="WD40_rpt"/>
</dbReference>
<feature type="repeat" description="WD" evidence="8">
    <location>
        <begin position="235"/>
        <end position="280"/>
    </location>
</feature>
<dbReference type="InterPro" id="IPR036322">
    <property type="entry name" value="WD40_repeat_dom_sf"/>
</dbReference>
<keyword evidence="11" id="KW-1185">Reference proteome</keyword>
<dbReference type="GO" id="GO:1904263">
    <property type="term" value="P:positive regulation of TORC1 signaling"/>
    <property type="evidence" value="ECO:0007669"/>
    <property type="project" value="TreeGrafter"/>
</dbReference>
<dbReference type="Gene3D" id="2.130.10.10">
    <property type="entry name" value="YVTN repeat-like/Quinoprotein amine dehydrogenase"/>
    <property type="match status" value="1"/>
</dbReference>
<dbReference type="GO" id="GO:0031080">
    <property type="term" value="C:nuclear pore outer ring"/>
    <property type="evidence" value="ECO:0007669"/>
    <property type="project" value="TreeGrafter"/>
</dbReference>
<reference evidence="10 11" key="1">
    <citation type="journal article" date="2024" name="Science">
        <title>Giant polyketide synthase enzymes in the biosynthesis of giant marine polyether toxins.</title>
        <authorList>
            <person name="Fallon T.R."/>
            <person name="Shende V.V."/>
            <person name="Wierzbicki I.H."/>
            <person name="Pendleton A.L."/>
            <person name="Watervoot N.F."/>
            <person name="Auber R.P."/>
            <person name="Gonzalez D.J."/>
            <person name="Wisecaver J.H."/>
            <person name="Moore B.S."/>
        </authorList>
    </citation>
    <scope>NUCLEOTIDE SEQUENCE [LARGE SCALE GENOMIC DNA]</scope>
    <source>
        <strain evidence="10 11">12B1</strain>
    </source>
</reference>
<keyword evidence="4 8" id="KW-0853">WD repeat</keyword>